<evidence type="ECO:0000313" key="3">
    <source>
        <dbReference type="Proteomes" id="UP000215383"/>
    </source>
</evidence>
<proteinExistence type="predicted"/>
<dbReference type="AlphaFoldDB" id="A0A239U6U3"/>
<protein>
    <recommendedName>
        <fullName evidence="4">DUF3592 domain-containing protein</fullName>
    </recommendedName>
</protein>
<gene>
    <name evidence="2" type="ORF">SAMEA4364220_02024</name>
</gene>
<keyword evidence="1" id="KW-0472">Membrane</keyword>
<keyword evidence="1" id="KW-0812">Transmembrane</keyword>
<evidence type="ECO:0008006" key="4">
    <source>
        <dbReference type="Google" id="ProtNLM"/>
    </source>
</evidence>
<evidence type="ECO:0000313" key="2">
    <source>
        <dbReference type="EMBL" id="SNV04683.1"/>
    </source>
</evidence>
<dbReference type="RefSeq" id="WP_027889957.1">
    <property type="nucleotide sequence ID" value="NZ_CALENV010000004.1"/>
</dbReference>
<accession>A0A239U6U3</accession>
<dbReference type="EMBL" id="LT906446">
    <property type="protein sequence ID" value="SNV04683.1"/>
    <property type="molecule type" value="Genomic_DNA"/>
</dbReference>
<feature type="transmembrane region" description="Helical" evidence="1">
    <location>
        <begin position="6"/>
        <end position="28"/>
    </location>
</feature>
<feature type="transmembrane region" description="Helical" evidence="1">
    <location>
        <begin position="182"/>
        <end position="204"/>
    </location>
</feature>
<feature type="transmembrane region" description="Helical" evidence="1">
    <location>
        <begin position="76"/>
        <end position="96"/>
    </location>
</feature>
<keyword evidence="1" id="KW-1133">Transmembrane helix</keyword>
<reference evidence="2 3" key="1">
    <citation type="submission" date="2017-06" db="EMBL/GenBank/DDBJ databases">
        <authorList>
            <consortium name="Pathogen Informatics"/>
        </authorList>
    </citation>
    <scope>NUCLEOTIDE SEQUENCE [LARGE SCALE GENOMIC DNA]</scope>
    <source>
        <strain evidence="2 3">NCTC10570</strain>
    </source>
</reference>
<sequence length="217" mass="25001">MDDNLMMFIIFVFLSAIISSAILIKFIFRRINRNRQKYIRNNPIEKTDGISSNANNKSLLGAVKSFLPFDRCPGPFILGYGYILLILIFITPGIYYNCFYVKQTATITQLIPDNDPKPIDKDDKPPENMNFIYVTYEYQGHIYKNIPTGTSNNYSRIGNHLGIYINPENPIDIQENLFEDPVLVLICVVFGAMGIFCILLDFYLKQRNKPTFSNKKL</sequence>
<dbReference type="GeneID" id="78508008"/>
<name>A0A239U6U3_9FIRM</name>
<organism evidence="2 3">
    <name type="scientific">Megamonas hypermegale</name>
    <dbReference type="NCBI Taxonomy" id="158847"/>
    <lineage>
        <taxon>Bacteria</taxon>
        <taxon>Bacillati</taxon>
        <taxon>Bacillota</taxon>
        <taxon>Negativicutes</taxon>
        <taxon>Selenomonadales</taxon>
        <taxon>Selenomonadaceae</taxon>
        <taxon>Megamonas</taxon>
    </lineage>
</organism>
<keyword evidence="3" id="KW-1185">Reference proteome</keyword>
<evidence type="ECO:0000256" key="1">
    <source>
        <dbReference type="SAM" id="Phobius"/>
    </source>
</evidence>
<dbReference type="Proteomes" id="UP000215383">
    <property type="component" value="Chromosome 1"/>
</dbReference>